<feature type="signal peptide" evidence="2">
    <location>
        <begin position="1"/>
        <end position="30"/>
    </location>
</feature>
<name>A0A1H4JF90_9HYPH</name>
<accession>A0A1H4JF90</accession>
<organism evidence="3 4">
    <name type="scientific">Nitratireductor aquibiodomus</name>
    <dbReference type="NCBI Taxonomy" id="204799"/>
    <lineage>
        <taxon>Bacteria</taxon>
        <taxon>Pseudomonadati</taxon>
        <taxon>Pseudomonadota</taxon>
        <taxon>Alphaproteobacteria</taxon>
        <taxon>Hyphomicrobiales</taxon>
        <taxon>Phyllobacteriaceae</taxon>
        <taxon>Nitratireductor</taxon>
    </lineage>
</organism>
<dbReference type="EMBL" id="FNSL01000001">
    <property type="protein sequence ID" value="SEB44298.1"/>
    <property type="molecule type" value="Genomic_DNA"/>
</dbReference>
<keyword evidence="2" id="KW-0732">Signal</keyword>
<sequence length="443" mass="46634">MIRQFVSGATCLVRSLVMSAMLVAISAAGAGAQSKAADEIAARSVLLSLYTVNSMLEQQGAGLKAGGNVMTSFRAFLAPQLIEAIAAGSDGFRPLVGAHEGTVDDYELRMAADQPAEETVVEAAVKSGGAVRLISFAVAGSNGRPLITRIWGDGWSLGKGSAAAVRPASGAPGHPPSQEEQKALAAADRGGTEAGDGRASDAMLTLPYQDEFDGDTLGAEWGVIGEAPDKFVVENGVVYQIATGGDDTFREEGSENIFRLGKAPEGDFDMTLTGLLEAKTGREGVWLGLYEDSTNFLAGTLHVYTSGCGPYLTLRIVNRQHVARAEEPLTSEFYDNLFDKGPLLSSYCNAGNREIGDAILQRLNETGFSLTLSRRGFLHFATVELDLPAFGDNPGGRVSVTTRNVARTTAAGRPAFMLGQLQRAGNGESVAQFDRFSISAPVN</sequence>
<dbReference type="Proteomes" id="UP000199064">
    <property type="component" value="Unassembled WGS sequence"/>
</dbReference>
<keyword evidence="4" id="KW-1185">Reference proteome</keyword>
<proteinExistence type="predicted"/>
<evidence type="ECO:0000313" key="3">
    <source>
        <dbReference type="EMBL" id="SEB44298.1"/>
    </source>
</evidence>
<reference evidence="4" key="1">
    <citation type="submission" date="2016-10" db="EMBL/GenBank/DDBJ databases">
        <authorList>
            <person name="Varghese N."/>
            <person name="Submissions S."/>
        </authorList>
    </citation>
    <scope>NUCLEOTIDE SEQUENCE [LARGE SCALE GENOMIC DNA]</scope>
    <source>
        <strain evidence="4">ES.061</strain>
    </source>
</reference>
<dbReference type="AlphaFoldDB" id="A0A1H4JF90"/>
<feature type="chain" id="PRO_5011742633" evidence="2">
    <location>
        <begin position="31"/>
        <end position="443"/>
    </location>
</feature>
<evidence type="ECO:0000256" key="1">
    <source>
        <dbReference type="SAM" id="MobiDB-lite"/>
    </source>
</evidence>
<evidence type="ECO:0000313" key="4">
    <source>
        <dbReference type="Proteomes" id="UP000199064"/>
    </source>
</evidence>
<protein>
    <submittedName>
        <fullName evidence="3">Uncharacterized protein</fullName>
    </submittedName>
</protein>
<dbReference type="RefSeq" id="WP_090327600.1">
    <property type="nucleotide sequence ID" value="NZ_FNSL01000001.1"/>
</dbReference>
<gene>
    <name evidence="3" type="ORF">SAMN05216452_1274</name>
</gene>
<feature type="region of interest" description="Disordered" evidence="1">
    <location>
        <begin position="163"/>
        <end position="199"/>
    </location>
</feature>
<evidence type="ECO:0000256" key="2">
    <source>
        <dbReference type="SAM" id="SignalP"/>
    </source>
</evidence>